<dbReference type="EMBL" id="FORP01000005">
    <property type="protein sequence ID" value="SFJ41147.1"/>
    <property type="molecule type" value="Genomic_DNA"/>
</dbReference>
<keyword evidence="1" id="KW-1133">Transmembrane helix</keyword>
<feature type="transmembrane region" description="Helical" evidence="1">
    <location>
        <begin position="169"/>
        <end position="185"/>
    </location>
</feature>
<feature type="transmembrane region" description="Helical" evidence="1">
    <location>
        <begin position="113"/>
        <end position="138"/>
    </location>
</feature>
<dbReference type="Proteomes" id="UP000199025">
    <property type="component" value="Unassembled WGS sequence"/>
</dbReference>
<evidence type="ECO:0000313" key="3">
    <source>
        <dbReference type="Proteomes" id="UP000199025"/>
    </source>
</evidence>
<feature type="transmembrane region" description="Helical" evidence="1">
    <location>
        <begin position="334"/>
        <end position="356"/>
    </location>
</feature>
<feature type="transmembrane region" description="Helical" evidence="1">
    <location>
        <begin position="31"/>
        <end position="52"/>
    </location>
</feature>
<proteinExistence type="predicted"/>
<dbReference type="AlphaFoldDB" id="A0A1I3R741"/>
<name>A0A1I3R741_9PSEU</name>
<evidence type="ECO:0000256" key="1">
    <source>
        <dbReference type="SAM" id="Phobius"/>
    </source>
</evidence>
<protein>
    <submittedName>
        <fullName evidence="2">4-amino-4-deoxy-L-arabinose transferase</fullName>
    </submittedName>
</protein>
<dbReference type="GO" id="GO:0016740">
    <property type="term" value="F:transferase activity"/>
    <property type="evidence" value="ECO:0007669"/>
    <property type="project" value="UniProtKB-KW"/>
</dbReference>
<feature type="transmembrane region" description="Helical" evidence="1">
    <location>
        <begin position="362"/>
        <end position="386"/>
    </location>
</feature>
<dbReference type="STRING" id="115433.SAMN05421835_105134"/>
<feature type="transmembrane region" description="Helical" evidence="1">
    <location>
        <begin position="309"/>
        <end position="327"/>
    </location>
</feature>
<feature type="transmembrane region" description="Helical" evidence="1">
    <location>
        <begin position="197"/>
        <end position="225"/>
    </location>
</feature>
<accession>A0A1I3R741</accession>
<evidence type="ECO:0000313" key="2">
    <source>
        <dbReference type="EMBL" id="SFJ41147.1"/>
    </source>
</evidence>
<gene>
    <name evidence="2" type="ORF">SAMN05421835_105134</name>
</gene>
<keyword evidence="2" id="KW-0808">Transferase</keyword>
<organism evidence="2 3">
    <name type="scientific">Amycolatopsis sacchari</name>
    <dbReference type="NCBI Taxonomy" id="115433"/>
    <lineage>
        <taxon>Bacteria</taxon>
        <taxon>Bacillati</taxon>
        <taxon>Actinomycetota</taxon>
        <taxon>Actinomycetes</taxon>
        <taxon>Pseudonocardiales</taxon>
        <taxon>Pseudonocardiaceae</taxon>
        <taxon>Amycolatopsis</taxon>
    </lineage>
</organism>
<sequence length="709" mass="76130">MVQVVDVSPDAGELPRTGTPGRRWGVRRAPALWTGALALVVGLGFVLVSLAFNDGRLFGPLDDVYIHLQYGSQLGAGHFFRFNTGDDISAGASSMLYAFVLGAAYAIGFHHTLLLAFAIGFNVCCFAVASASTCLLATRLLHRTAGIWAGLLVALSGPLAWGAASGMEVGLAMMLVTGLLLTFVTEQDAARFRWTPVVGALLALVRPEGLILACALTCAVLWTLWTRRGLAGPARTVRRAVWSLLPAVAGVAQLTFYKLATGTFSANGIQSKSLLHDQPEFYVSQFVDRAGATLRTLFGIFLGFSGQEFTFPGGLLVCLGGVAYLLLNRRLRPLVLATLAGLGGAVLSLSTLDSALLHELRYFQPFLPLFVVFVVAGCTGAAQLIARARTRRLALHSVLAVVLAFSVVALPVWSVRYARAATAIRESDVSYAAYLRGNVPPDATIAIKDVGAVAYLGGHHVVDLLGLGTNGFAEAANNEIGSLYEAVRHLPPERRPDYFATYDTGPGPSMKPMRDVGVLEQPALASFDVHAPEDSRGFLMVPFRVFTVTKADWSLVDNGDAAPVPGDVRDHLNVAYLTDEKAHDYAFLPAQDGLQPFTSLAREGDVIDSGRHILGGEEFTLHNAVPGRAATLTARVAMHGTVPEANLLVNGKPAGKWVREGRDSTWETYTFTIPAELVDSDTLHIEVRQPRPVLSPYPDYISYGYWLTQ</sequence>
<feature type="transmembrane region" description="Helical" evidence="1">
    <location>
        <begin position="88"/>
        <end position="107"/>
    </location>
</feature>
<feature type="transmembrane region" description="Helical" evidence="1">
    <location>
        <begin position="393"/>
        <end position="413"/>
    </location>
</feature>
<keyword evidence="1" id="KW-0812">Transmembrane</keyword>
<reference evidence="2 3" key="1">
    <citation type="submission" date="2016-10" db="EMBL/GenBank/DDBJ databases">
        <authorList>
            <person name="de Groot N.N."/>
        </authorList>
    </citation>
    <scope>NUCLEOTIDE SEQUENCE [LARGE SCALE GENOMIC DNA]</scope>
    <source>
        <strain evidence="2 3">DSM 44468</strain>
    </source>
</reference>
<dbReference type="RefSeq" id="WP_245782998.1">
    <property type="nucleotide sequence ID" value="NZ_FORP01000005.1"/>
</dbReference>
<keyword evidence="1" id="KW-0472">Membrane</keyword>
<keyword evidence="3" id="KW-1185">Reference proteome</keyword>